<feature type="compositionally biased region" description="Low complexity" evidence="1">
    <location>
        <begin position="59"/>
        <end position="69"/>
    </location>
</feature>
<name>A0A368R4M5_SETIT</name>
<dbReference type="AlphaFoldDB" id="A0A368R4M5"/>
<feature type="compositionally biased region" description="Basic and acidic residues" evidence="1">
    <location>
        <begin position="92"/>
        <end position="101"/>
    </location>
</feature>
<evidence type="ECO:0000256" key="1">
    <source>
        <dbReference type="SAM" id="MobiDB-lite"/>
    </source>
</evidence>
<proteinExistence type="predicted"/>
<reference evidence="2" key="2">
    <citation type="submission" date="2015-07" db="EMBL/GenBank/DDBJ databases">
        <authorList>
            <person name="Noorani M."/>
        </authorList>
    </citation>
    <scope>NUCLEOTIDE SEQUENCE</scope>
    <source>
        <strain evidence="2">Yugu1</strain>
    </source>
</reference>
<feature type="compositionally biased region" description="Basic and acidic residues" evidence="1">
    <location>
        <begin position="128"/>
        <end position="139"/>
    </location>
</feature>
<gene>
    <name evidence="2" type="ORF">SETIT_5G089900v2</name>
</gene>
<organism evidence="2">
    <name type="scientific">Setaria italica</name>
    <name type="common">Foxtail millet</name>
    <name type="synonym">Panicum italicum</name>
    <dbReference type="NCBI Taxonomy" id="4555"/>
    <lineage>
        <taxon>Eukaryota</taxon>
        <taxon>Viridiplantae</taxon>
        <taxon>Streptophyta</taxon>
        <taxon>Embryophyta</taxon>
        <taxon>Tracheophyta</taxon>
        <taxon>Spermatophyta</taxon>
        <taxon>Magnoliopsida</taxon>
        <taxon>Liliopsida</taxon>
        <taxon>Poales</taxon>
        <taxon>Poaceae</taxon>
        <taxon>PACMAD clade</taxon>
        <taxon>Panicoideae</taxon>
        <taxon>Panicodae</taxon>
        <taxon>Paniceae</taxon>
        <taxon>Cenchrinae</taxon>
        <taxon>Setaria</taxon>
    </lineage>
</organism>
<feature type="region of interest" description="Disordered" evidence="1">
    <location>
        <begin position="49"/>
        <end position="155"/>
    </location>
</feature>
<dbReference type="EMBL" id="CM003532">
    <property type="protein sequence ID" value="RCV24500.1"/>
    <property type="molecule type" value="Genomic_DNA"/>
</dbReference>
<sequence>MPAPCSPSPSPVSSSPPPLLPAVALSLPFPCSPPPPALPFSLSSCLRRPPAVPRPPLPRLLAGSRSGVGARRRRHPCSGGLGARPAGAGVGTRRELDERWGSRQQLGLSGAGTGAATSRRGGWWMGAGRRDRARSRGEDGGGESATRGGREMLSC</sequence>
<reference evidence="2" key="1">
    <citation type="journal article" date="2012" name="Nat. Biotechnol.">
        <title>Reference genome sequence of the model plant Setaria.</title>
        <authorList>
            <person name="Bennetzen J.L."/>
            <person name="Schmutz J."/>
            <person name="Wang H."/>
            <person name="Percifield R."/>
            <person name="Hawkins J."/>
            <person name="Pontaroli A.C."/>
            <person name="Estep M."/>
            <person name="Feng L."/>
            <person name="Vaughn J.N."/>
            <person name="Grimwood J."/>
            <person name="Jenkins J."/>
            <person name="Barry K."/>
            <person name="Lindquist E."/>
            <person name="Hellsten U."/>
            <person name="Deshpande S."/>
            <person name="Wang X."/>
            <person name="Wu X."/>
            <person name="Mitros T."/>
            <person name="Triplett J."/>
            <person name="Yang X."/>
            <person name="Ye C.Y."/>
            <person name="Mauro-Herrera M."/>
            <person name="Wang L."/>
            <person name="Li P."/>
            <person name="Sharma M."/>
            <person name="Sharma R."/>
            <person name="Ronald P.C."/>
            <person name="Panaud O."/>
            <person name="Kellogg E.A."/>
            <person name="Brutnell T.P."/>
            <person name="Doust A.N."/>
            <person name="Tuskan G.A."/>
            <person name="Rokhsar D."/>
            <person name="Devos K.M."/>
        </authorList>
    </citation>
    <scope>NUCLEOTIDE SEQUENCE [LARGE SCALE GENOMIC DNA]</scope>
    <source>
        <strain evidence="2">Yugu1</strain>
    </source>
</reference>
<protein>
    <submittedName>
        <fullName evidence="2">Uncharacterized protein</fullName>
    </submittedName>
</protein>
<accession>A0A368R4M5</accession>
<evidence type="ECO:0000313" key="2">
    <source>
        <dbReference type="EMBL" id="RCV24500.1"/>
    </source>
</evidence>